<dbReference type="Pfam" id="PF09557">
    <property type="entry name" value="DUF2382"/>
    <property type="match status" value="1"/>
</dbReference>
<dbReference type="AlphaFoldDB" id="A0A6M8HYM1"/>
<geneLocation type="plasmid" evidence="3 4">
    <name>unnamed2</name>
</geneLocation>
<keyword evidence="3" id="KW-0614">Plasmid</keyword>
<name>A0A6M8HYM1_9PROT</name>
<feature type="compositionally biased region" description="Polar residues" evidence="1">
    <location>
        <begin position="35"/>
        <end position="49"/>
    </location>
</feature>
<organism evidence="3 4">
    <name type="scientific">Lichenicola cladoniae</name>
    <dbReference type="NCBI Taxonomy" id="1484109"/>
    <lineage>
        <taxon>Bacteria</taxon>
        <taxon>Pseudomonadati</taxon>
        <taxon>Pseudomonadota</taxon>
        <taxon>Alphaproteobacteria</taxon>
        <taxon>Acetobacterales</taxon>
        <taxon>Acetobacteraceae</taxon>
        <taxon>Lichenicola</taxon>
    </lineage>
</organism>
<protein>
    <submittedName>
        <fullName evidence="3">YsnF/AvaK domain-containing protein</fullName>
    </submittedName>
</protein>
<feature type="region of interest" description="Disordered" evidence="1">
    <location>
        <begin position="108"/>
        <end position="129"/>
    </location>
</feature>
<dbReference type="InterPro" id="IPR019060">
    <property type="entry name" value="DUF2382"/>
</dbReference>
<evidence type="ECO:0000313" key="3">
    <source>
        <dbReference type="EMBL" id="QKE93450.1"/>
    </source>
</evidence>
<keyword evidence="4" id="KW-1185">Reference proteome</keyword>
<sequence>MSDEMIVAVFDTAAHADAAVQDLLSAHVPQGAISTHANSASGGTATSTEKPGLWASLFGGEPDHDTAVYSQSVQGGSTVVTVKTPDRDVASVMSILARHNPIDIDERASSYGLTQKPSAPLSTGRTGMAATAPAADDGVIQLSEEELVVGKRVVNRGTTRIRRFVTEVPVEQQVSLHEESVKIERHPVTGDQSVPGTAFTDQTIEVAQTGEEAVVGKTARVYEEVNLRKQAVDRVETVKDTVRREDVEIEQIPSETVLNKTPKV</sequence>
<dbReference type="PANTHER" id="PTHR38463:SF1">
    <property type="entry name" value="STRESS RESPONSE PROTEIN YSNF"/>
    <property type="match status" value="1"/>
</dbReference>
<dbReference type="EMBL" id="CP053710">
    <property type="protein sequence ID" value="QKE93450.1"/>
    <property type="molecule type" value="Genomic_DNA"/>
</dbReference>
<dbReference type="Proteomes" id="UP000500767">
    <property type="component" value="Plasmid unnamed2"/>
</dbReference>
<gene>
    <name evidence="3" type="ORF">HN018_25055</name>
</gene>
<accession>A0A6M8HYM1</accession>
<dbReference type="KEGG" id="lck:HN018_25055"/>
<dbReference type="InterPro" id="IPR052967">
    <property type="entry name" value="Stress_Response_Assoc"/>
</dbReference>
<reference evidence="3 4" key="1">
    <citation type="journal article" date="2014" name="World J. Microbiol. Biotechnol.">
        <title>Biodiversity and physiological characteristics of Antarctic and Arctic lichens-associated bacteria.</title>
        <authorList>
            <person name="Lee Y.M."/>
            <person name="Kim E.H."/>
            <person name="Lee H.K."/>
            <person name="Hong S.G."/>
        </authorList>
    </citation>
    <scope>NUCLEOTIDE SEQUENCE [LARGE SCALE GENOMIC DNA]</scope>
    <source>
        <strain evidence="3 4">PAMC 26569</strain>
        <plasmid evidence="3">unnamed2</plasmid>
    </source>
</reference>
<feature type="region of interest" description="Disordered" evidence="1">
    <location>
        <begin position="35"/>
        <end position="57"/>
    </location>
</feature>
<evidence type="ECO:0000313" key="4">
    <source>
        <dbReference type="Proteomes" id="UP000500767"/>
    </source>
</evidence>
<feature type="domain" description="DUF2382" evidence="2">
    <location>
        <begin position="140"/>
        <end position="249"/>
    </location>
</feature>
<evidence type="ECO:0000256" key="1">
    <source>
        <dbReference type="SAM" id="MobiDB-lite"/>
    </source>
</evidence>
<proteinExistence type="predicted"/>
<dbReference type="RefSeq" id="WP_171837123.1">
    <property type="nucleotide sequence ID" value="NZ_CP053710.1"/>
</dbReference>
<evidence type="ECO:0000259" key="2">
    <source>
        <dbReference type="Pfam" id="PF09557"/>
    </source>
</evidence>
<feature type="compositionally biased region" description="Polar residues" evidence="1">
    <location>
        <begin position="111"/>
        <end position="125"/>
    </location>
</feature>
<dbReference type="PANTHER" id="PTHR38463">
    <property type="entry name" value="STRESS RESPONSE PROTEIN YSNF"/>
    <property type="match status" value="1"/>
</dbReference>